<organism evidence="2 3">
    <name type="scientific">Streptomyces cinnabarinus</name>
    <dbReference type="NCBI Taxonomy" id="67287"/>
    <lineage>
        <taxon>Bacteria</taxon>
        <taxon>Bacillati</taxon>
        <taxon>Actinomycetota</taxon>
        <taxon>Actinomycetes</taxon>
        <taxon>Kitasatosporales</taxon>
        <taxon>Streptomycetaceae</taxon>
        <taxon>Streptomyces</taxon>
    </lineage>
</organism>
<dbReference type="InterPro" id="IPR014229">
    <property type="entry name" value="Spore_YtfJ"/>
</dbReference>
<evidence type="ECO:0000256" key="1">
    <source>
        <dbReference type="SAM" id="Phobius"/>
    </source>
</evidence>
<keyword evidence="1" id="KW-0812">Transmembrane</keyword>
<proteinExistence type="predicted"/>
<dbReference type="PANTHER" id="PTHR39162">
    <property type="entry name" value="GLL3345 PROTEIN"/>
    <property type="match status" value="1"/>
</dbReference>
<dbReference type="PANTHER" id="PTHR39162:SF1">
    <property type="entry name" value="SPORULATION PROTEIN YTFJ"/>
    <property type="match status" value="1"/>
</dbReference>
<dbReference type="EMBL" id="CP114413">
    <property type="protein sequence ID" value="WAZ26415.1"/>
    <property type="molecule type" value="Genomic_DNA"/>
</dbReference>
<dbReference type="Proteomes" id="UP001164439">
    <property type="component" value="Chromosome"/>
</dbReference>
<protein>
    <submittedName>
        <fullName evidence="2">Spore germination protein GerW family protein</fullName>
    </submittedName>
</protein>
<gene>
    <name evidence="2" type="ORF">STRCI_007983</name>
</gene>
<reference evidence="2" key="1">
    <citation type="submission" date="2022-12" db="EMBL/GenBank/DDBJ databases">
        <authorList>
            <person name="Ruckert C."/>
            <person name="Busche T."/>
            <person name="Kalinowski J."/>
            <person name="Wittmann C."/>
        </authorList>
    </citation>
    <scope>NUCLEOTIDE SEQUENCE</scope>
    <source>
        <strain evidence="2">DSM 40467</strain>
    </source>
</reference>
<evidence type="ECO:0000313" key="3">
    <source>
        <dbReference type="Proteomes" id="UP001164439"/>
    </source>
</evidence>
<dbReference type="Pfam" id="PF09579">
    <property type="entry name" value="Spore_YtfJ"/>
    <property type="match status" value="1"/>
</dbReference>
<keyword evidence="1" id="KW-0472">Membrane</keyword>
<evidence type="ECO:0000313" key="2">
    <source>
        <dbReference type="EMBL" id="WAZ26415.1"/>
    </source>
</evidence>
<name>A0ABY7KPC9_9ACTN</name>
<accession>A0ABY7KPC9</accession>
<feature type="transmembrane region" description="Helical" evidence="1">
    <location>
        <begin position="116"/>
        <end position="136"/>
    </location>
</feature>
<keyword evidence="1" id="KW-1133">Transmembrane helix</keyword>
<sequence>MTSPQHDSEPPHLPDVDLSAAHASVTLLDRLAEKLGGRASVTAVYGEPVTAGGVTVIPVAKVGFGFGGGAGREVGAAKTGDGGGGGGGAGAKPLGFIEIRDGVATYKPIRDPWSDVVLPLAALVIGGVMPKLLHALRRRRRT</sequence>
<dbReference type="RefSeq" id="WP_269663900.1">
    <property type="nucleotide sequence ID" value="NZ_CP114413.1"/>
</dbReference>
<keyword evidence="3" id="KW-1185">Reference proteome</keyword>